<dbReference type="STRING" id="946677.SAMN05444484_103318"/>
<protein>
    <submittedName>
        <fullName evidence="2">DinB superfamily protein</fullName>
    </submittedName>
</protein>
<reference evidence="3" key="1">
    <citation type="submission" date="2016-11" db="EMBL/GenBank/DDBJ databases">
        <authorList>
            <person name="Varghese N."/>
            <person name="Submissions S."/>
        </authorList>
    </citation>
    <scope>NUCLEOTIDE SEQUENCE [LARGE SCALE GENOMIC DNA]</scope>
    <source>
        <strain evidence="3">DSM 24724</strain>
    </source>
</reference>
<proteinExistence type="predicted"/>
<evidence type="ECO:0000259" key="1">
    <source>
        <dbReference type="Pfam" id="PF12867"/>
    </source>
</evidence>
<sequence length="168" mass="19351">MRNELKIEIKNTFDKLYQTLSLFTESEINAIPFEGSWTSGQVARHIIKATSGLKQICDSNTKKLAGNPQEKVPAIIKIFLDFSTKMNSPEFIYPEAKDYDKEALLATIKQIENELLDIAENYDLALTCMEFEMPGFGYLTIYELISFSVVHTKRHIYQLQNIYKAIRN</sequence>
<dbReference type="EMBL" id="FRBT01000003">
    <property type="protein sequence ID" value="SHM01612.1"/>
    <property type="molecule type" value="Genomic_DNA"/>
</dbReference>
<dbReference type="RefSeq" id="WP_068842427.1">
    <property type="nucleotide sequence ID" value="NZ_FRBT01000003.1"/>
</dbReference>
<dbReference type="Gene3D" id="1.20.120.450">
    <property type="entry name" value="dinb family like domain"/>
    <property type="match status" value="1"/>
</dbReference>
<name>A0A1M7FC09_9FLAO</name>
<dbReference type="InterPro" id="IPR034660">
    <property type="entry name" value="DinB/YfiT-like"/>
</dbReference>
<keyword evidence="3" id="KW-1185">Reference proteome</keyword>
<dbReference type="AlphaFoldDB" id="A0A1M7FC09"/>
<evidence type="ECO:0000313" key="2">
    <source>
        <dbReference type="EMBL" id="SHM01612.1"/>
    </source>
</evidence>
<gene>
    <name evidence="2" type="ORF">SAMN05444484_103318</name>
</gene>
<evidence type="ECO:0000313" key="3">
    <source>
        <dbReference type="Proteomes" id="UP000184028"/>
    </source>
</evidence>
<feature type="domain" description="DinB-like" evidence="1">
    <location>
        <begin position="11"/>
        <end position="159"/>
    </location>
</feature>
<dbReference type="Pfam" id="PF12867">
    <property type="entry name" value="DinB_2"/>
    <property type="match status" value="1"/>
</dbReference>
<dbReference type="OrthoDB" id="679284at2"/>
<dbReference type="Proteomes" id="UP000184028">
    <property type="component" value="Unassembled WGS sequence"/>
</dbReference>
<dbReference type="SUPFAM" id="SSF109854">
    <property type="entry name" value="DinB/YfiT-like putative metalloenzymes"/>
    <property type="match status" value="1"/>
</dbReference>
<organism evidence="2 3">
    <name type="scientific">Flavobacterium chilense</name>
    <dbReference type="NCBI Taxonomy" id="946677"/>
    <lineage>
        <taxon>Bacteria</taxon>
        <taxon>Pseudomonadati</taxon>
        <taxon>Bacteroidota</taxon>
        <taxon>Flavobacteriia</taxon>
        <taxon>Flavobacteriales</taxon>
        <taxon>Flavobacteriaceae</taxon>
        <taxon>Flavobacterium</taxon>
    </lineage>
</organism>
<dbReference type="InterPro" id="IPR024775">
    <property type="entry name" value="DinB-like"/>
</dbReference>
<accession>A0A1M7FC09</accession>